<dbReference type="Gene3D" id="2.102.10.10">
    <property type="entry name" value="Rieske [2Fe-2S] iron-sulphur domain"/>
    <property type="match status" value="1"/>
</dbReference>
<dbReference type="Pfam" id="PF00355">
    <property type="entry name" value="Rieske"/>
    <property type="match status" value="1"/>
</dbReference>
<dbReference type="InterPro" id="IPR037008">
    <property type="entry name" value="bc1_Rieske_TM_sf"/>
</dbReference>
<proteinExistence type="inferred from homology"/>
<evidence type="ECO:0000256" key="11">
    <source>
        <dbReference type="RuleBase" id="RU004494"/>
    </source>
</evidence>
<feature type="domain" description="Rieske" evidence="14">
    <location>
        <begin position="187"/>
        <end position="275"/>
    </location>
</feature>
<keyword evidence="11" id="KW-0249">Electron transport</keyword>
<comment type="cofactor">
    <cofactor evidence="11">
        <name>[2Fe-2S] cluster</name>
        <dbReference type="ChEBI" id="CHEBI:190135"/>
    </cofactor>
    <text evidence="11">Binds 1 [2Fe-2S] cluster per subunit.</text>
</comment>
<evidence type="ECO:0000259" key="14">
    <source>
        <dbReference type="PROSITE" id="PS51296"/>
    </source>
</evidence>
<dbReference type="PANTHER" id="PTHR10134">
    <property type="entry name" value="CYTOCHROME B-C1 COMPLEX SUBUNIT RIESKE, MITOCHONDRIAL"/>
    <property type="match status" value="1"/>
</dbReference>
<accession>A0ABR1JYS1</accession>
<dbReference type="CDD" id="cd03470">
    <property type="entry name" value="Rieske_cytochrome_bc1"/>
    <property type="match status" value="1"/>
</dbReference>
<evidence type="ECO:0000256" key="13">
    <source>
        <dbReference type="SAM" id="MobiDB-lite"/>
    </source>
</evidence>
<dbReference type="SUPFAM" id="SSF50022">
    <property type="entry name" value="ISP domain"/>
    <property type="match status" value="1"/>
</dbReference>
<sequence>MASFQAAKKSLSLAPTVRTLPSGVPAAPLLNLAARAPADHHAHGHGAAGPRSDVPPKWAGGASKSFGLASKTVLTAPTTTAFQPRLIHTSAVVKDAPQVPDFGPYRAKDTESNRTLSYFMVGTMGVLSASVAKSSVSEFLQTMAASADVLALAKVEVDLNNIPEGKNVIIKWRGKPVFIRHRTQAEIEEARSADWKTFRDPEPDEQRTKKPEWLVMLGVCTHLGCVPIGEAGDYGGWFCPCHGSHYDISGRARKGPAPLNLEVPAHEFNDADGKLVIG</sequence>
<dbReference type="Pfam" id="PF02921">
    <property type="entry name" value="UCR_TM"/>
    <property type="match status" value="1"/>
</dbReference>
<evidence type="ECO:0000256" key="6">
    <source>
        <dbReference type="ARBA" id="ARBA00022989"/>
    </source>
</evidence>
<protein>
    <recommendedName>
        <fullName evidence="11">Cytochrome b-c1 complex subunit Rieske, mitochondrial</fullName>
        <ecNumber evidence="11">7.1.1.8</ecNumber>
    </recommendedName>
</protein>
<name>A0ABR1JYS1_9AGAR</name>
<keyword evidence="4" id="KW-0001">2Fe-2S</keyword>
<dbReference type="NCBIfam" id="TIGR01416">
    <property type="entry name" value="Rieske_proteo"/>
    <property type="match status" value="1"/>
</dbReference>
<evidence type="ECO:0000256" key="2">
    <source>
        <dbReference type="ARBA" id="ARBA00010651"/>
    </source>
</evidence>
<dbReference type="InterPro" id="IPR005805">
    <property type="entry name" value="Rieske_Fe-S_prot_C"/>
</dbReference>
<dbReference type="SUPFAM" id="SSF81502">
    <property type="entry name" value="ISP transmembrane anchor"/>
    <property type="match status" value="1"/>
</dbReference>
<evidence type="ECO:0000313" key="15">
    <source>
        <dbReference type="EMBL" id="KAK7468667.1"/>
    </source>
</evidence>
<comment type="subcellular location">
    <subcellularLocation>
        <location evidence="1">Membrane</location>
        <topology evidence="1">Single-pass membrane protein</topology>
    </subcellularLocation>
    <subcellularLocation>
        <location evidence="12">Mitochondrion inner membrane</location>
    </subcellularLocation>
</comment>
<dbReference type="EMBL" id="JBANRG010000003">
    <property type="protein sequence ID" value="KAK7468667.1"/>
    <property type="molecule type" value="Genomic_DNA"/>
</dbReference>
<keyword evidence="6" id="KW-1133">Transmembrane helix</keyword>
<comment type="miscellaneous">
    <text evidence="11">The Rieske protein is a high potential 2Fe-2S protein.</text>
</comment>
<evidence type="ECO:0000256" key="1">
    <source>
        <dbReference type="ARBA" id="ARBA00004167"/>
    </source>
</evidence>
<keyword evidence="7" id="KW-0408">Iron</keyword>
<keyword evidence="3" id="KW-0812">Transmembrane</keyword>
<comment type="caution">
    <text evidence="15">The sequence shown here is derived from an EMBL/GenBank/DDBJ whole genome shotgun (WGS) entry which is preliminary data.</text>
</comment>
<dbReference type="EC" id="7.1.1.8" evidence="11"/>
<evidence type="ECO:0000256" key="5">
    <source>
        <dbReference type="ARBA" id="ARBA00022723"/>
    </source>
</evidence>
<keyword evidence="16" id="KW-1185">Reference proteome</keyword>
<dbReference type="Gene3D" id="1.20.5.270">
    <property type="entry name" value="Ubiquinol cytochrome reductase, transmembrane domain"/>
    <property type="match status" value="1"/>
</dbReference>
<keyword evidence="5" id="KW-0479">Metal-binding</keyword>
<keyword evidence="12" id="KW-0496">Mitochondrion</keyword>
<evidence type="ECO:0000256" key="4">
    <source>
        <dbReference type="ARBA" id="ARBA00022714"/>
    </source>
</evidence>
<dbReference type="InterPro" id="IPR017941">
    <property type="entry name" value="Rieske_2Fe-2S"/>
</dbReference>
<evidence type="ECO:0000256" key="9">
    <source>
        <dbReference type="ARBA" id="ARBA00023136"/>
    </source>
</evidence>
<dbReference type="InterPro" id="IPR036922">
    <property type="entry name" value="Rieske_2Fe-2S_sf"/>
</dbReference>
<dbReference type="InterPro" id="IPR006317">
    <property type="entry name" value="Ubiquinol_cyt_c_Rdtase_Fe-S-su"/>
</dbReference>
<dbReference type="PROSITE" id="PS51296">
    <property type="entry name" value="RIESKE"/>
    <property type="match status" value="1"/>
</dbReference>
<evidence type="ECO:0000256" key="10">
    <source>
        <dbReference type="ARBA" id="ARBA00023157"/>
    </source>
</evidence>
<keyword evidence="8" id="KW-0411">Iron-sulfur</keyword>
<dbReference type="InterPro" id="IPR014349">
    <property type="entry name" value="Rieske_Fe-S_prot"/>
</dbReference>
<dbReference type="PRINTS" id="PR00162">
    <property type="entry name" value="RIESKE"/>
</dbReference>
<comment type="catalytic activity">
    <reaction evidence="11">
        <text>a quinol + 2 Fe(III)-[cytochrome c](out) = a quinone + 2 Fe(II)-[cytochrome c](out) + 2 H(+)(out)</text>
        <dbReference type="Rhea" id="RHEA:11484"/>
        <dbReference type="Rhea" id="RHEA-COMP:10350"/>
        <dbReference type="Rhea" id="RHEA-COMP:14399"/>
        <dbReference type="ChEBI" id="CHEBI:15378"/>
        <dbReference type="ChEBI" id="CHEBI:24646"/>
        <dbReference type="ChEBI" id="CHEBI:29033"/>
        <dbReference type="ChEBI" id="CHEBI:29034"/>
        <dbReference type="ChEBI" id="CHEBI:132124"/>
        <dbReference type="EC" id="7.1.1.8"/>
    </reaction>
</comment>
<reference evidence="15 16" key="1">
    <citation type="submission" date="2024-01" db="EMBL/GenBank/DDBJ databases">
        <title>A draft genome for the cacao thread blight pathogen Marasmiellus scandens.</title>
        <authorList>
            <person name="Baruah I.K."/>
            <person name="Leung J."/>
            <person name="Bukari Y."/>
            <person name="Amoako-Attah I."/>
            <person name="Meinhardt L.W."/>
            <person name="Bailey B.A."/>
            <person name="Cohen S.P."/>
        </authorList>
    </citation>
    <scope>NUCLEOTIDE SEQUENCE [LARGE SCALE GENOMIC DNA]</scope>
    <source>
        <strain evidence="15 16">GH-19</strain>
    </source>
</reference>
<organism evidence="15 16">
    <name type="scientific">Marasmiellus scandens</name>
    <dbReference type="NCBI Taxonomy" id="2682957"/>
    <lineage>
        <taxon>Eukaryota</taxon>
        <taxon>Fungi</taxon>
        <taxon>Dikarya</taxon>
        <taxon>Basidiomycota</taxon>
        <taxon>Agaricomycotina</taxon>
        <taxon>Agaricomycetes</taxon>
        <taxon>Agaricomycetidae</taxon>
        <taxon>Agaricales</taxon>
        <taxon>Marasmiineae</taxon>
        <taxon>Omphalotaceae</taxon>
        <taxon>Marasmiellus</taxon>
    </lineage>
</organism>
<dbReference type="Proteomes" id="UP001498398">
    <property type="component" value="Unassembled WGS sequence"/>
</dbReference>
<evidence type="ECO:0000313" key="16">
    <source>
        <dbReference type="Proteomes" id="UP001498398"/>
    </source>
</evidence>
<keyword evidence="12" id="KW-0679">Respiratory chain</keyword>
<comment type="similarity">
    <text evidence="2">Belongs to the Rieske iron-sulfur protein family.</text>
</comment>
<keyword evidence="11" id="KW-0813">Transport</keyword>
<keyword evidence="10" id="KW-1015">Disulfide bond</keyword>
<evidence type="ECO:0000256" key="12">
    <source>
        <dbReference type="RuleBase" id="RU004495"/>
    </source>
</evidence>
<evidence type="ECO:0000256" key="8">
    <source>
        <dbReference type="ARBA" id="ARBA00023014"/>
    </source>
</evidence>
<gene>
    <name evidence="15" type="primary">RIP1</name>
    <name evidence="15" type="ORF">VKT23_003171</name>
</gene>
<evidence type="ECO:0000256" key="7">
    <source>
        <dbReference type="ARBA" id="ARBA00023004"/>
    </source>
</evidence>
<feature type="region of interest" description="Disordered" evidence="13">
    <location>
        <begin position="38"/>
        <end position="60"/>
    </location>
</feature>
<dbReference type="InterPro" id="IPR004192">
    <property type="entry name" value="Rieske_TM"/>
</dbReference>
<evidence type="ECO:0000256" key="3">
    <source>
        <dbReference type="ARBA" id="ARBA00022692"/>
    </source>
</evidence>
<keyword evidence="9" id="KW-0472">Membrane</keyword>